<keyword evidence="3" id="KW-0732">Signal</keyword>
<keyword evidence="1 2" id="KW-0193">Cuticle</keyword>
<dbReference type="GO" id="GO:0062129">
    <property type="term" value="C:chitin-based extracellular matrix"/>
    <property type="evidence" value="ECO:0007669"/>
    <property type="project" value="TreeGrafter"/>
</dbReference>
<evidence type="ECO:0000313" key="5">
    <source>
        <dbReference type="Proteomes" id="UP000594260"/>
    </source>
</evidence>
<dbReference type="GeneID" id="111249612"/>
<evidence type="ECO:0000256" key="3">
    <source>
        <dbReference type="SAM" id="SignalP"/>
    </source>
</evidence>
<dbReference type="InterPro" id="IPR000618">
    <property type="entry name" value="Insect_cuticle"/>
</dbReference>
<dbReference type="OrthoDB" id="7394989at2759"/>
<dbReference type="AlphaFoldDB" id="A0A7M7JZB3"/>
<dbReference type="PANTHER" id="PTHR10380:SF173">
    <property type="entry name" value="CUTICULAR PROTEIN 47EF, ISOFORM C-RELATED"/>
    <property type="match status" value="1"/>
</dbReference>
<dbReference type="RefSeq" id="XP_022659414.1">
    <property type="nucleotide sequence ID" value="XM_022803679.1"/>
</dbReference>
<sequence>MMKFIALSTLVAIAAAGHHGASSSNYRKQDDFGNYAFGYDIKDDWGNVNGRSEKGSYGHVVGSYYLGEIDGRHRSVEYVADKLGFRAAVKTNEPGTKTSEPAFAPLTSAFGKTIPSGSIQAAPVKVAASYAAPAYAPLAAHASYGAPAYAAYAAPAYGYEHGQAYGYGQGHY</sequence>
<dbReference type="EnsemblMetazoa" id="XM_022803679">
    <property type="protein sequence ID" value="XP_022659414"/>
    <property type="gene ID" value="LOC111249612"/>
</dbReference>
<dbReference type="PANTHER" id="PTHR10380">
    <property type="entry name" value="CUTICLE PROTEIN"/>
    <property type="match status" value="1"/>
</dbReference>
<name>A0A7M7JZB3_VARDE</name>
<dbReference type="InterPro" id="IPR050468">
    <property type="entry name" value="Cuticle_Struct_Prot"/>
</dbReference>
<organism evidence="4 5">
    <name type="scientific">Varroa destructor</name>
    <name type="common">Honeybee mite</name>
    <dbReference type="NCBI Taxonomy" id="109461"/>
    <lineage>
        <taxon>Eukaryota</taxon>
        <taxon>Metazoa</taxon>
        <taxon>Ecdysozoa</taxon>
        <taxon>Arthropoda</taxon>
        <taxon>Chelicerata</taxon>
        <taxon>Arachnida</taxon>
        <taxon>Acari</taxon>
        <taxon>Parasitiformes</taxon>
        <taxon>Mesostigmata</taxon>
        <taxon>Gamasina</taxon>
        <taxon>Dermanyssoidea</taxon>
        <taxon>Varroidae</taxon>
        <taxon>Varroa</taxon>
    </lineage>
</organism>
<accession>A0A7M7JZB3</accession>
<reference evidence="4" key="1">
    <citation type="submission" date="2021-01" db="UniProtKB">
        <authorList>
            <consortium name="EnsemblMetazoa"/>
        </authorList>
    </citation>
    <scope>IDENTIFICATION</scope>
</reference>
<protein>
    <submittedName>
        <fullName evidence="4">Uncharacterized protein</fullName>
    </submittedName>
</protein>
<proteinExistence type="predicted"/>
<feature type="signal peptide" evidence="3">
    <location>
        <begin position="1"/>
        <end position="16"/>
    </location>
</feature>
<evidence type="ECO:0000313" key="4">
    <source>
        <dbReference type="EnsemblMetazoa" id="XP_022659414"/>
    </source>
</evidence>
<dbReference type="GO" id="GO:0008010">
    <property type="term" value="F:structural constituent of chitin-based larval cuticle"/>
    <property type="evidence" value="ECO:0007669"/>
    <property type="project" value="TreeGrafter"/>
</dbReference>
<keyword evidence="5" id="KW-1185">Reference proteome</keyword>
<dbReference type="OMA" id="GHGHLIN"/>
<feature type="chain" id="PRO_5029871030" evidence="3">
    <location>
        <begin position="17"/>
        <end position="172"/>
    </location>
</feature>
<dbReference type="InterPro" id="IPR031311">
    <property type="entry name" value="CHIT_BIND_RR_consensus"/>
</dbReference>
<dbReference type="FunCoup" id="A0A7M7JZB3">
    <property type="interactions" value="34"/>
</dbReference>
<evidence type="ECO:0000256" key="1">
    <source>
        <dbReference type="ARBA" id="ARBA00022460"/>
    </source>
</evidence>
<dbReference type="Proteomes" id="UP000594260">
    <property type="component" value="Unplaced"/>
</dbReference>
<dbReference type="InParanoid" id="A0A7M7JZB3"/>
<dbReference type="PRINTS" id="PR00947">
    <property type="entry name" value="CUTICLE"/>
</dbReference>
<dbReference type="KEGG" id="vde:111249612"/>
<dbReference type="Pfam" id="PF00379">
    <property type="entry name" value="Chitin_bind_4"/>
    <property type="match status" value="1"/>
</dbReference>
<evidence type="ECO:0000256" key="2">
    <source>
        <dbReference type="PROSITE-ProRule" id="PRU00497"/>
    </source>
</evidence>
<dbReference type="PROSITE" id="PS51155">
    <property type="entry name" value="CHIT_BIND_RR_2"/>
    <property type="match status" value="1"/>
</dbReference>
<dbReference type="PROSITE" id="PS00233">
    <property type="entry name" value="CHIT_BIND_RR_1"/>
    <property type="match status" value="1"/>
</dbReference>